<keyword evidence="7 8" id="KW-0449">Lipoprotein</keyword>
<evidence type="ECO:0000256" key="2">
    <source>
        <dbReference type="ARBA" id="ARBA00004459"/>
    </source>
</evidence>
<evidence type="ECO:0000256" key="6">
    <source>
        <dbReference type="ARBA" id="ARBA00023237"/>
    </source>
</evidence>
<keyword evidence="4 8" id="KW-0472">Membrane</keyword>
<keyword evidence="9" id="KW-0614">Plasmid</keyword>
<dbReference type="AlphaFoldDB" id="W5T266"/>
<dbReference type="InterPro" id="IPR000680">
    <property type="entry name" value="Borrelia_lipo"/>
</dbReference>
<proteinExistence type="predicted"/>
<keyword evidence="5 8" id="KW-0564">Palmitate</keyword>
<protein>
    <recommendedName>
        <fullName evidence="8">Variable large protein</fullName>
    </recommendedName>
</protein>
<keyword evidence="6 8" id="KW-0998">Cell outer membrane</keyword>
<geneLocation type="plasmid" evidence="9">
    <name>unnamed</name>
</geneLocation>
<keyword evidence="3" id="KW-0732">Signal</keyword>
<dbReference type="SUPFAM" id="SSF74748">
    <property type="entry name" value="Variable surface antigen VlsE"/>
    <property type="match status" value="1"/>
</dbReference>
<evidence type="ECO:0000256" key="8">
    <source>
        <dbReference type="RuleBase" id="RU363105"/>
    </source>
</evidence>
<organism evidence="9">
    <name type="scientific">Borrelia coriaceae ATCC 43381</name>
    <dbReference type="NCBI Taxonomy" id="1408429"/>
    <lineage>
        <taxon>Bacteria</taxon>
        <taxon>Pseudomonadati</taxon>
        <taxon>Spirochaetota</taxon>
        <taxon>Spirochaetia</taxon>
        <taxon>Spirochaetales</taxon>
        <taxon>Borreliaceae</taxon>
        <taxon>Borrelia</taxon>
    </lineage>
</organism>
<evidence type="ECO:0000313" key="9">
    <source>
        <dbReference type="EMBL" id="AHH11371.1"/>
    </source>
</evidence>
<sequence>MKEAVEKFIKETLEKVEEGSKEAAKGAIGEAIGNATSAGHGADPANKDSIVSIVKGIKKIVEVVLKDKGNAGATKTGDDDKKDIGKLFAHANGKADAKEENIAKASASIGAVIGADILKAIAVLKKTLLLVLVRELMKPRMQLRLL</sequence>
<accession>W5T266</accession>
<evidence type="ECO:0000256" key="3">
    <source>
        <dbReference type="ARBA" id="ARBA00022729"/>
    </source>
</evidence>
<evidence type="ECO:0000256" key="1">
    <source>
        <dbReference type="ARBA" id="ARBA00003932"/>
    </source>
</evidence>
<evidence type="ECO:0000256" key="7">
    <source>
        <dbReference type="ARBA" id="ARBA00023288"/>
    </source>
</evidence>
<dbReference type="GO" id="GO:0009279">
    <property type="term" value="C:cell outer membrane"/>
    <property type="evidence" value="ECO:0007669"/>
    <property type="project" value="UniProtKB-SubCell"/>
</dbReference>
<gene>
    <name evidence="9" type="ORF">BCO_0114804</name>
</gene>
<comment type="function">
    <text evidence="1 8">The Vlp and Vsp proteins are antigenically distinct proteins, only one vlp or vsp gene is transcriptionally active at any one time. Switching between these genes is a mechanism of host immune response evasion.</text>
</comment>
<dbReference type="HOGENOM" id="CLU_2056834_0_0_12"/>
<evidence type="ECO:0000256" key="5">
    <source>
        <dbReference type="ARBA" id="ARBA00023139"/>
    </source>
</evidence>
<dbReference type="Pfam" id="PF00921">
    <property type="entry name" value="Lipoprotein_2"/>
    <property type="match status" value="1"/>
</dbReference>
<name>W5T266_9SPIR</name>
<dbReference type="EMBL" id="CP005751">
    <property type="protein sequence ID" value="AHH11371.1"/>
    <property type="molecule type" value="Genomic_DNA"/>
</dbReference>
<reference evidence="9" key="1">
    <citation type="submission" date="2013-04" db="EMBL/GenBank/DDBJ databases">
        <title>Comparative Genomics of Relapsing Fever Spirochetes.</title>
        <authorList>
            <person name="Schwan T.G."/>
            <person name="Raffel S.J."/>
            <person name="Porcella S.F."/>
            <person name="Martens C.A."/>
            <person name="Bruno D.P."/>
            <person name="Ricklefs S.M."/>
            <person name="Barbian K.B."/>
        </authorList>
    </citation>
    <scope>NUCLEOTIDE SEQUENCE</scope>
    <source>
        <strain evidence="9">Co53</strain>
        <plasmid evidence="9">unnamed</plasmid>
    </source>
</reference>
<comment type="subcellular location">
    <subcellularLocation>
        <location evidence="2 8">Cell outer membrane</location>
        <topology evidence="2 8">Lipid-anchor</topology>
    </subcellularLocation>
</comment>
<evidence type="ECO:0000256" key="4">
    <source>
        <dbReference type="ARBA" id="ARBA00023136"/>
    </source>
</evidence>